<dbReference type="GO" id="GO:0031564">
    <property type="term" value="P:transcription antitermination"/>
    <property type="evidence" value="ECO:0007669"/>
    <property type="project" value="UniProtKB-KW"/>
</dbReference>
<dbReference type="EMBL" id="JXTB01000231">
    <property type="protein sequence ID" value="PON51576.1"/>
    <property type="molecule type" value="Genomic_DNA"/>
</dbReference>
<name>A0A2P5BS08_PARAD</name>
<dbReference type="Gene3D" id="3.30.420.40">
    <property type="match status" value="1"/>
</dbReference>
<evidence type="ECO:0000313" key="10">
    <source>
        <dbReference type="Proteomes" id="UP000237105"/>
    </source>
</evidence>
<organism evidence="9 10">
    <name type="scientific">Parasponia andersonii</name>
    <name type="common">Sponia andersonii</name>
    <dbReference type="NCBI Taxonomy" id="3476"/>
    <lineage>
        <taxon>Eukaryota</taxon>
        <taxon>Viridiplantae</taxon>
        <taxon>Streptophyta</taxon>
        <taxon>Embryophyta</taxon>
        <taxon>Tracheophyta</taxon>
        <taxon>Spermatophyta</taxon>
        <taxon>Magnoliopsida</taxon>
        <taxon>eudicotyledons</taxon>
        <taxon>Gunneridae</taxon>
        <taxon>Pentapetalae</taxon>
        <taxon>rosids</taxon>
        <taxon>fabids</taxon>
        <taxon>Rosales</taxon>
        <taxon>Cannabaceae</taxon>
        <taxon>Parasponia</taxon>
    </lineage>
</organism>
<dbReference type="Pfam" id="PF00022">
    <property type="entry name" value="Actin"/>
    <property type="match status" value="1"/>
</dbReference>
<comment type="similarity">
    <text evidence="1">Belongs to the NusB family.</text>
</comment>
<evidence type="ECO:0000256" key="7">
    <source>
        <dbReference type="SAM" id="MobiDB-lite"/>
    </source>
</evidence>
<keyword evidence="10" id="KW-1185">Reference proteome</keyword>
<feature type="region of interest" description="Disordered" evidence="7">
    <location>
        <begin position="65"/>
        <end position="84"/>
    </location>
</feature>
<dbReference type="Proteomes" id="UP000237105">
    <property type="component" value="Unassembled WGS sequence"/>
</dbReference>
<evidence type="ECO:0000256" key="2">
    <source>
        <dbReference type="ARBA" id="ARBA00022814"/>
    </source>
</evidence>
<dbReference type="Gene3D" id="1.10.940.10">
    <property type="entry name" value="NusB-like"/>
    <property type="match status" value="1"/>
</dbReference>
<dbReference type="GO" id="GO:0006353">
    <property type="term" value="P:DNA-templated transcription termination"/>
    <property type="evidence" value="ECO:0007669"/>
    <property type="project" value="InterPro"/>
</dbReference>
<dbReference type="GO" id="GO:0009507">
    <property type="term" value="C:chloroplast"/>
    <property type="evidence" value="ECO:0007669"/>
    <property type="project" value="TreeGrafter"/>
</dbReference>
<dbReference type="Gene3D" id="3.90.640.10">
    <property type="entry name" value="Actin, Chain A, domain 4"/>
    <property type="match status" value="1"/>
</dbReference>
<dbReference type="InterPro" id="IPR004000">
    <property type="entry name" value="Actin"/>
</dbReference>
<keyword evidence="4" id="KW-0805">Transcription regulation</keyword>
<dbReference type="SMART" id="SM00268">
    <property type="entry name" value="ACTIN"/>
    <property type="match status" value="1"/>
</dbReference>
<protein>
    <submittedName>
        <fullName evidence="9">Actin-related protein</fullName>
    </submittedName>
</protein>
<dbReference type="InterPro" id="IPR006027">
    <property type="entry name" value="NusB_RsmB_TIM44"/>
</dbReference>
<dbReference type="AlphaFoldDB" id="A0A2P5BS08"/>
<feature type="domain" description="NusB/RsmB/TIM44" evidence="8">
    <location>
        <begin position="191"/>
        <end position="277"/>
    </location>
</feature>
<keyword evidence="5" id="KW-0804">Transcription</keyword>
<evidence type="ECO:0000256" key="6">
    <source>
        <dbReference type="RuleBase" id="RU000487"/>
    </source>
</evidence>
<comment type="caution">
    <text evidence="9">The sequence shown here is derived from an EMBL/GenBank/DDBJ whole genome shotgun (WGS) entry which is preliminary data.</text>
</comment>
<dbReference type="SUPFAM" id="SSF48013">
    <property type="entry name" value="NusB-like"/>
    <property type="match status" value="1"/>
</dbReference>
<comment type="similarity">
    <text evidence="6">Belongs to the actin family.</text>
</comment>
<sequence length="520" mass="58192">MEGSSLLTTSSSLPSFRTRTHLSFSFSFSLSPPQSSSSFSVIPISVHSLSLSCPRSSLRTSTFTVDQAPQIPTNHSGDPLPKTDKSGRFCSPRAARELALSIIYAACLEGSDPVRLFEKRTNARREPGYEFDKASLLQYNHMSFGGPPVTVETVEEEDELKQIDDKESAIEAEVLAAPPKMVYSKLILRLTRKFLVAVVDQWDSHVIVIDKVVPPNWKDEPAGRILELCILHLAMSEISVLGTRHQIVINEAVDLAKRFCDGAAPRIINGCLRTFVRNIEDSGLPLALEDNRRKEAVLSSPIGGEFLTDCLMKSLESKGIMIKPRYSFKRKEIRPGEFQIVDLDLPNTTESYKLYSQRVIASDIKECVCRAPDTPYDETAYSNIPMTPYELPDGQTIEIGADRFKIPDILFNHFLVQRIPGMESFAEIAPSVRPLPQMVIESINKCDVDIRRELFSSILLAGGTASMQQLKERLEKDLLEVGVFWLLLVRSSRCGSPNLSMKSMELLIFKENVLKIKLSY</sequence>
<evidence type="ECO:0000259" key="8">
    <source>
        <dbReference type="Pfam" id="PF01029"/>
    </source>
</evidence>
<keyword evidence="2" id="KW-0889">Transcription antitermination</keyword>
<evidence type="ECO:0000256" key="1">
    <source>
        <dbReference type="ARBA" id="ARBA00005952"/>
    </source>
</evidence>
<dbReference type="InterPro" id="IPR043129">
    <property type="entry name" value="ATPase_NBD"/>
</dbReference>
<reference evidence="10" key="1">
    <citation type="submission" date="2016-06" db="EMBL/GenBank/DDBJ databases">
        <title>Parallel loss of symbiosis genes in relatives of nitrogen-fixing non-legume Parasponia.</title>
        <authorList>
            <person name="Van Velzen R."/>
            <person name="Holmer R."/>
            <person name="Bu F."/>
            <person name="Rutten L."/>
            <person name="Van Zeijl A."/>
            <person name="Liu W."/>
            <person name="Santuari L."/>
            <person name="Cao Q."/>
            <person name="Sharma T."/>
            <person name="Shen D."/>
            <person name="Roswanjaya Y."/>
            <person name="Wardhani T."/>
            <person name="Kalhor M.S."/>
            <person name="Jansen J."/>
            <person name="Van den Hoogen J."/>
            <person name="Gungor B."/>
            <person name="Hartog M."/>
            <person name="Hontelez J."/>
            <person name="Verver J."/>
            <person name="Yang W.-C."/>
            <person name="Schijlen E."/>
            <person name="Repin R."/>
            <person name="Schilthuizen M."/>
            <person name="Schranz E."/>
            <person name="Heidstra R."/>
            <person name="Miyata K."/>
            <person name="Fedorova E."/>
            <person name="Kohlen W."/>
            <person name="Bisseling T."/>
            <person name="Smit S."/>
            <person name="Geurts R."/>
        </authorList>
    </citation>
    <scope>NUCLEOTIDE SEQUENCE [LARGE SCALE GENOMIC DNA]</scope>
    <source>
        <strain evidence="10">cv. WU1-14</strain>
    </source>
</reference>
<dbReference type="Pfam" id="PF01029">
    <property type="entry name" value="NusB"/>
    <property type="match status" value="1"/>
</dbReference>
<evidence type="ECO:0000256" key="5">
    <source>
        <dbReference type="ARBA" id="ARBA00023163"/>
    </source>
</evidence>
<dbReference type="PANTHER" id="PTHR11078:SF3">
    <property type="entry name" value="ANTITERMINATION NUSB DOMAIN-CONTAINING PROTEIN"/>
    <property type="match status" value="1"/>
</dbReference>
<accession>A0A2P5BS08</accession>
<dbReference type="InterPro" id="IPR035926">
    <property type="entry name" value="NusB-like_sf"/>
</dbReference>
<dbReference type="SUPFAM" id="SSF53067">
    <property type="entry name" value="Actin-like ATPase domain"/>
    <property type="match status" value="1"/>
</dbReference>
<dbReference type="PANTHER" id="PTHR11078">
    <property type="entry name" value="N UTILIZATION SUBSTANCE PROTEIN B-RELATED"/>
    <property type="match status" value="1"/>
</dbReference>
<evidence type="ECO:0000313" key="9">
    <source>
        <dbReference type="EMBL" id="PON51576.1"/>
    </source>
</evidence>
<keyword evidence="3" id="KW-0694">RNA-binding</keyword>
<dbReference type="InterPro" id="IPR011605">
    <property type="entry name" value="NusB_fam"/>
</dbReference>
<feature type="compositionally biased region" description="Polar residues" evidence="7">
    <location>
        <begin position="65"/>
        <end position="76"/>
    </location>
</feature>
<dbReference type="GO" id="GO:0003723">
    <property type="term" value="F:RNA binding"/>
    <property type="evidence" value="ECO:0007669"/>
    <property type="project" value="UniProtKB-KW"/>
</dbReference>
<proteinExistence type="inferred from homology"/>
<dbReference type="OrthoDB" id="1897242at2759"/>
<evidence type="ECO:0000256" key="4">
    <source>
        <dbReference type="ARBA" id="ARBA00023015"/>
    </source>
</evidence>
<gene>
    <name evidence="9" type="ORF">PanWU01x14_215130</name>
</gene>
<evidence type="ECO:0000256" key="3">
    <source>
        <dbReference type="ARBA" id="ARBA00022884"/>
    </source>
</evidence>